<dbReference type="CDD" id="cd00293">
    <property type="entry name" value="USP-like"/>
    <property type="match status" value="1"/>
</dbReference>
<evidence type="ECO:0000259" key="2">
    <source>
        <dbReference type="Pfam" id="PF00582"/>
    </source>
</evidence>
<dbReference type="InterPro" id="IPR006016">
    <property type="entry name" value="UspA"/>
</dbReference>
<comment type="caution">
    <text evidence="3">The sequence shown here is derived from an EMBL/GenBank/DDBJ whole genome shotgun (WGS) entry which is preliminary data.</text>
</comment>
<protein>
    <submittedName>
        <fullName evidence="3">Nucleotide-binding universal stress UspA family protein</fullName>
    </submittedName>
</protein>
<dbReference type="AlphaFoldDB" id="A0A2S6I7Z4"/>
<proteinExistence type="inferred from homology"/>
<dbReference type="PRINTS" id="PR01438">
    <property type="entry name" value="UNVRSLSTRESS"/>
</dbReference>
<sequence>MQHILIPTDFSPAAARAIAYGSLLAREYGAKVTLAYIHSMPMDPMRIGEVSSELYRDGEALLEDHAEQLRAEGLTVDTEVQLGTPVSRLKSIILKRQVDLVVMGCQGRHHVASNLFGSTTTSLMEEVTVPILAVPLNYQPRKPERILWAADSKVPKGSAMLEPMLELAERSGSELQVFHYQEADERELPDPKFKELLADVSCDIYVQVDNGLSVDIAIRDFVEKTGVDLITVIHRRTGWLNRLAVASSTRRAVFTSAVPILILQEK</sequence>
<organism evidence="3 4">
    <name type="scientific">Neolewinella xylanilytica</name>
    <dbReference type="NCBI Taxonomy" id="1514080"/>
    <lineage>
        <taxon>Bacteria</taxon>
        <taxon>Pseudomonadati</taxon>
        <taxon>Bacteroidota</taxon>
        <taxon>Saprospiria</taxon>
        <taxon>Saprospirales</taxon>
        <taxon>Lewinellaceae</taxon>
        <taxon>Neolewinella</taxon>
    </lineage>
</organism>
<accession>A0A2S6I7Z4</accession>
<dbReference type="PANTHER" id="PTHR46268:SF6">
    <property type="entry name" value="UNIVERSAL STRESS PROTEIN UP12"/>
    <property type="match status" value="1"/>
</dbReference>
<dbReference type="InterPro" id="IPR006015">
    <property type="entry name" value="Universal_stress_UspA"/>
</dbReference>
<evidence type="ECO:0000313" key="4">
    <source>
        <dbReference type="Proteomes" id="UP000237662"/>
    </source>
</evidence>
<keyword evidence="4" id="KW-1185">Reference proteome</keyword>
<evidence type="ECO:0000313" key="3">
    <source>
        <dbReference type="EMBL" id="PPK87611.1"/>
    </source>
</evidence>
<name>A0A2S6I7Z4_9BACT</name>
<dbReference type="RefSeq" id="WP_104418207.1">
    <property type="nucleotide sequence ID" value="NZ_PTJC01000005.1"/>
</dbReference>
<reference evidence="3 4" key="1">
    <citation type="submission" date="2018-02" db="EMBL/GenBank/DDBJ databases">
        <title>Genomic Encyclopedia of Archaeal and Bacterial Type Strains, Phase II (KMG-II): from individual species to whole genera.</title>
        <authorList>
            <person name="Goeker M."/>
        </authorList>
    </citation>
    <scope>NUCLEOTIDE SEQUENCE [LARGE SCALE GENOMIC DNA]</scope>
    <source>
        <strain evidence="3 4">DSM 29526</strain>
    </source>
</reference>
<evidence type="ECO:0000256" key="1">
    <source>
        <dbReference type="ARBA" id="ARBA00008791"/>
    </source>
</evidence>
<dbReference type="SUPFAM" id="SSF52402">
    <property type="entry name" value="Adenine nucleotide alpha hydrolases-like"/>
    <property type="match status" value="2"/>
</dbReference>
<dbReference type="PANTHER" id="PTHR46268">
    <property type="entry name" value="STRESS RESPONSE PROTEIN NHAX"/>
    <property type="match status" value="1"/>
</dbReference>
<dbReference type="Proteomes" id="UP000237662">
    <property type="component" value="Unassembled WGS sequence"/>
</dbReference>
<gene>
    <name evidence="3" type="ORF">CLV84_0557</name>
</gene>
<feature type="domain" description="UspA" evidence="2">
    <location>
        <begin position="1"/>
        <end position="135"/>
    </location>
</feature>
<dbReference type="EMBL" id="PTJC01000005">
    <property type="protein sequence ID" value="PPK87611.1"/>
    <property type="molecule type" value="Genomic_DNA"/>
</dbReference>
<dbReference type="OrthoDB" id="9788959at2"/>
<comment type="similarity">
    <text evidence="1">Belongs to the universal stress protein A family.</text>
</comment>
<dbReference type="Gene3D" id="3.40.50.12370">
    <property type="match status" value="1"/>
</dbReference>
<dbReference type="Pfam" id="PF00582">
    <property type="entry name" value="Usp"/>
    <property type="match status" value="1"/>
</dbReference>